<feature type="region of interest" description="Disordered" evidence="1">
    <location>
        <begin position="1"/>
        <end position="184"/>
    </location>
</feature>
<dbReference type="GO" id="GO:0004842">
    <property type="term" value="F:ubiquitin-protein transferase activity"/>
    <property type="evidence" value="ECO:0007669"/>
    <property type="project" value="TreeGrafter"/>
</dbReference>
<feature type="compositionally biased region" description="Pro residues" evidence="1">
    <location>
        <begin position="307"/>
        <end position="316"/>
    </location>
</feature>
<dbReference type="PANTHER" id="PTHR28042">
    <property type="entry name" value="E3 UBIQUITIN-PROTEIN LIGASE COMPLEX SLX5-SLX8 SUBUNIT SLX5"/>
    <property type="match status" value="1"/>
</dbReference>
<accession>A0A6A6UY41</accession>
<dbReference type="InterPro" id="IPR038886">
    <property type="entry name" value="E3_SLX5/Rfp1"/>
</dbReference>
<dbReference type="EMBL" id="MU006599">
    <property type="protein sequence ID" value="KAF2743192.1"/>
    <property type="molecule type" value="Genomic_DNA"/>
</dbReference>
<organism evidence="2 3">
    <name type="scientific">Sporormia fimetaria CBS 119925</name>
    <dbReference type="NCBI Taxonomy" id="1340428"/>
    <lineage>
        <taxon>Eukaryota</taxon>
        <taxon>Fungi</taxon>
        <taxon>Dikarya</taxon>
        <taxon>Ascomycota</taxon>
        <taxon>Pezizomycotina</taxon>
        <taxon>Dothideomycetes</taxon>
        <taxon>Pleosporomycetidae</taxon>
        <taxon>Pleosporales</taxon>
        <taxon>Sporormiaceae</taxon>
        <taxon>Sporormia</taxon>
    </lineage>
</organism>
<feature type="compositionally biased region" description="Basic and acidic residues" evidence="1">
    <location>
        <begin position="47"/>
        <end position="57"/>
    </location>
</feature>
<name>A0A6A6UY41_9PLEO</name>
<evidence type="ECO:0000313" key="2">
    <source>
        <dbReference type="EMBL" id="KAF2743192.1"/>
    </source>
</evidence>
<dbReference type="PANTHER" id="PTHR28042:SF1">
    <property type="entry name" value="E3 UBIQUITIN-PROTEIN LIGASE COMPLEX SLX5-SLX8 SUBUNIT SLX5"/>
    <property type="match status" value="1"/>
</dbReference>
<proteinExistence type="predicted"/>
<feature type="compositionally biased region" description="Polar residues" evidence="1">
    <location>
        <begin position="58"/>
        <end position="68"/>
    </location>
</feature>
<dbReference type="OrthoDB" id="2398441at2759"/>
<evidence type="ECO:0000256" key="1">
    <source>
        <dbReference type="SAM" id="MobiDB-lite"/>
    </source>
</evidence>
<keyword evidence="3" id="KW-1185">Reference proteome</keyword>
<gene>
    <name evidence="2" type="ORF">M011DRAFT_471552</name>
</gene>
<dbReference type="GO" id="GO:0033768">
    <property type="term" value="C:SUMO-targeted ubiquitin ligase complex"/>
    <property type="evidence" value="ECO:0007669"/>
    <property type="project" value="TreeGrafter"/>
</dbReference>
<evidence type="ECO:0000313" key="3">
    <source>
        <dbReference type="Proteomes" id="UP000799440"/>
    </source>
</evidence>
<sequence length="414" mass="46029">MDSDRPVDFECGPSQRRRQKTPSAAFTRDSLPRGLMATKPSQRRTRSHLETDLDHASSSDWTSPSLFDNSAGSSSAESSRRSPRPSVSGLHLPLVPGMPHQQPRRFHGDGLDFRRPVTLSPADRDATQPAVIDLTADDSPAQPPIHRQRRPQRPPRFANEIIDLDSDNTGRVRGPPTGSDDSPEVQFVSMRRLEADRRRIPEDEDVVLVSSHRIPGRPNPYAEHARGIAARFVMGAAADNRRLLRQEGRPEERRRRADAPWAHRFPLLPPLRTNRAPQRRYQGPNLMNIDMDYDMVGFDLGLNDPTLNPPAPPPTYDAPSPASTGFTRSPDEDTPFACPNCGNELCKGSSDLQKQVWVLKGCGHVYCGMCATYRFVTKRKGVEIDPAHTAFKSCVVGGCDKKAHTAKAMIQVFL</sequence>
<dbReference type="AlphaFoldDB" id="A0A6A6UY41"/>
<dbReference type="Proteomes" id="UP000799440">
    <property type="component" value="Unassembled WGS sequence"/>
</dbReference>
<feature type="compositionally biased region" description="Basic and acidic residues" evidence="1">
    <location>
        <begin position="106"/>
        <end position="115"/>
    </location>
</feature>
<protein>
    <submittedName>
        <fullName evidence="2">Uncharacterized protein</fullName>
    </submittedName>
</protein>
<feature type="region of interest" description="Disordered" evidence="1">
    <location>
        <begin position="302"/>
        <end position="331"/>
    </location>
</feature>
<reference evidence="2" key="1">
    <citation type="journal article" date="2020" name="Stud. Mycol.">
        <title>101 Dothideomycetes genomes: a test case for predicting lifestyles and emergence of pathogens.</title>
        <authorList>
            <person name="Haridas S."/>
            <person name="Albert R."/>
            <person name="Binder M."/>
            <person name="Bloem J."/>
            <person name="Labutti K."/>
            <person name="Salamov A."/>
            <person name="Andreopoulos B."/>
            <person name="Baker S."/>
            <person name="Barry K."/>
            <person name="Bills G."/>
            <person name="Bluhm B."/>
            <person name="Cannon C."/>
            <person name="Castanera R."/>
            <person name="Culley D."/>
            <person name="Daum C."/>
            <person name="Ezra D."/>
            <person name="Gonzalez J."/>
            <person name="Henrissat B."/>
            <person name="Kuo A."/>
            <person name="Liang C."/>
            <person name="Lipzen A."/>
            <person name="Lutzoni F."/>
            <person name="Magnuson J."/>
            <person name="Mondo S."/>
            <person name="Nolan M."/>
            <person name="Ohm R."/>
            <person name="Pangilinan J."/>
            <person name="Park H.-J."/>
            <person name="Ramirez L."/>
            <person name="Alfaro M."/>
            <person name="Sun H."/>
            <person name="Tritt A."/>
            <person name="Yoshinaga Y."/>
            <person name="Zwiers L.-H."/>
            <person name="Turgeon B."/>
            <person name="Goodwin S."/>
            <person name="Spatafora J."/>
            <person name="Crous P."/>
            <person name="Grigoriev I."/>
        </authorList>
    </citation>
    <scope>NUCLEOTIDE SEQUENCE</scope>
    <source>
        <strain evidence="2">CBS 119925</strain>
    </source>
</reference>